<dbReference type="AlphaFoldDB" id="A0A816NPU7"/>
<dbReference type="Proteomes" id="UP001295469">
    <property type="component" value="Chromosome A09"/>
</dbReference>
<sequence length="65" mass="7227">MKRLCDVGVSTSQSVPGRYSGVVMMARKVDDVCSGRWSHGDGVRSEDAFSSFTLMFGHVVYTCWF</sequence>
<dbReference type="EMBL" id="HG994363">
    <property type="protein sequence ID" value="CAF2037999.1"/>
    <property type="molecule type" value="Genomic_DNA"/>
</dbReference>
<accession>A0A816NPU7</accession>
<gene>
    <name evidence="1" type="ORF">DARMORV10_A09P10510.1</name>
</gene>
<protein>
    <submittedName>
        <fullName evidence="1">(rape) hypothetical protein</fullName>
    </submittedName>
</protein>
<evidence type="ECO:0000313" key="1">
    <source>
        <dbReference type="EMBL" id="CAF2037999.1"/>
    </source>
</evidence>
<reference evidence="1" key="1">
    <citation type="submission" date="2021-01" db="EMBL/GenBank/DDBJ databases">
        <authorList>
            <consortium name="Genoscope - CEA"/>
            <person name="William W."/>
        </authorList>
    </citation>
    <scope>NUCLEOTIDE SEQUENCE</scope>
</reference>
<proteinExistence type="predicted"/>
<name>A0A816NPU7_BRANA</name>
<organism evidence="1">
    <name type="scientific">Brassica napus</name>
    <name type="common">Rape</name>
    <dbReference type="NCBI Taxonomy" id="3708"/>
    <lineage>
        <taxon>Eukaryota</taxon>
        <taxon>Viridiplantae</taxon>
        <taxon>Streptophyta</taxon>
        <taxon>Embryophyta</taxon>
        <taxon>Tracheophyta</taxon>
        <taxon>Spermatophyta</taxon>
        <taxon>Magnoliopsida</taxon>
        <taxon>eudicotyledons</taxon>
        <taxon>Gunneridae</taxon>
        <taxon>Pentapetalae</taxon>
        <taxon>rosids</taxon>
        <taxon>malvids</taxon>
        <taxon>Brassicales</taxon>
        <taxon>Brassicaceae</taxon>
        <taxon>Brassiceae</taxon>
        <taxon>Brassica</taxon>
    </lineage>
</organism>